<dbReference type="AlphaFoldDB" id="A0AAV7DFJ7"/>
<sequence length="202" mass="22642">MLNKNDMYFGKSEISVKWIEKDFYTCSVSHQGLHYLQNITKCSACQSSFEEPVVDLTLPSNEDLLNGNAKIKCSVRISNLDVSQVSLKLNKILTTKIPSFEVDNTLKNTYTATFTVSQDEWKGINTVTCVVKRPCTSIPAEVSKEIDVNSPADIRNLYDDDGGEELGELEEINNVWTTTSTFIALFLVTLIYSGFVTFVKVK</sequence>
<dbReference type="SUPFAM" id="SSF48726">
    <property type="entry name" value="Immunoglobulin"/>
    <property type="match status" value="1"/>
</dbReference>
<dbReference type="PROSITE" id="PS00290">
    <property type="entry name" value="IG_MHC"/>
    <property type="match status" value="1"/>
</dbReference>
<comment type="caution">
    <text evidence="2">The sequence shown here is derived from an EMBL/GenBank/DDBJ whole genome shotgun (WGS) entry which is preliminary data.</text>
</comment>
<keyword evidence="1" id="KW-0472">Membrane</keyword>
<gene>
    <name evidence="2" type="ORF">GDO81_001786</name>
</gene>
<evidence type="ECO:0000313" key="2">
    <source>
        <dbReference type="EMBL" id="KAG8596248.1"/>
    </source>
</evidence>
<proteinExistence type="predicted"/>
<dbReference type="InterPro" id="IPR036179">
    <property type="entry name" value="Ig-like_dom_sf"/>
</dbReference>
<dbReference type="EMBL" id="WNYA01000001">
    <property type="protein sequence ID" value="KAG8596248.1"/>
    <property type="molecule type" value="Genomic_DNA"/>
</dbReference>
<organism evidence="2 3">
    <name type="scientific">Engystomops pustulosus</name>
    <name type="common">Tungara frog</name>
    <name type="synonym">Physalaemus pustulosus</name>
    <dbReference type="NCBI Taxonomy" id="76066"/>
    <lineage>
        <taxon>Eukaryota</taxon>
        <taxon>Metazoa</taxon>
        <taxon>Chordata</taxon>
        <taxon>Craniata</taxon>
        <taxon>Vertebrata</taxon>
        <taxon>Euteleostomi</taxon>
        <taxon>Amphibia</taxon>
        <taxon>Batrachia</taxon>
        <taxon>Anura</taxon>
        <taxon>Neobatrachia</taxon>
        <taxon>Hyloidea</taxon>
        <taxon>Leptodactylidae</taxon>
        <taxon>Leiuperinae</taxon>
        <taxon>Engystomops</taxon>
    </lineage>
</organism>
<evidence type="ECO:0000256" key="1">
    <source>
        <dbReference type="SAM" id="Phobius"/>
    </source>
</evidence>
<keyword evidence="3" id="KW-1185">Reference proteome</keyword>
<evidence type="ECO:0000313" key="3">
    <source>
        <dbReference type="Proteomes" id="UP000824782"/>
    </source>
</evidence>
<dbReference type="Gene3D" id="2.60.40.10">
    <property type="entry name" value="Immunoglobulins"/>
    <property type="match status" value="1"/>
</dbReference>
<evidence type="ECO:0008006" key="4">
    <source>
        <dbReference type="Google" id="ProtNLM"/>
    </source>
</evidence>
<name>A0AAV7DFJ7_ENGPU</name>
<dbReference type="Proteomes" id="UP000824782">
    <property type="component" value="Unassembled WGS sequence"/>
</dbReference>
<protein>
    <recommendedName>
        <fullName evidence="4">Ig-like domain-containing protein</fullName>
    </recommendedName>
</protein>
<accession>A0AAV7DFJ7</accession>
<feature type="transmembrane region" description="Helical" evidence="1">
    <location>
        <begin position="182"/>
        <end position="201"/>
    </location>
</feature>
<dbReference type="InterPro" id="IPR013783">
    <property type="entry name" value="Ig-like_fold"/>
</dbReference>
<keyword evidence="1" id="KW-0812">Transmembrane</keyword>
<keyword evidence="1" id="KW-1133">Transmembrane helix</keyword>
<reference evidence="2" key="1">
    <citation type="thesis" date="2020" institute="ProQuest LLC" country="789 East Eisenhower Parkway, Ann Arbor, MI, USA">
        <title>Comparative Genomics and Chromosome Evolution.</title>
        <authorList>
            <person name="Mudd A.B."/>
        </authorList>
    </citation>
    <scope>NUCLEOTIDE SEQUENCE</scope>
    <source>
        <strain evidence="2">237g6f4</strain>
        <tissue evidence="2">Blood</tissue>
    </source>
</reference>
<dbReference type="InterPro" id="IPR003006">
    <property type="entry name" value="Ig/MHC_CS"/>
</dbReference>